<feature type="non-terminal residue" evidence="2">
    <location>
        <position position="85"/>
    </location>
</feature>
<dbReference type="EMBL" id="JAMKFB020000007">
    <property type="protein sequence ID" value="KAL0188105.1"/>
    <property type="molecule type" value="Genomic_DNA"/>
</dbReference>
<name>A0ABD0QQE5_CIRMR</name>
<evidence type="ECO:0000313" key="2">
    <source>
        <dbReference type="EMBL" id="KAL0188105.1"/>
    </source>
</evidence>
<evidence type="ECO:0000256" key="1">
    <source>
        <dbReference type="SAM" id="MobiDB-lite"/>
    </source>
</evidence>
<accession>A0ABD0QQE5</accession>
<organism evidence="2 3">
    <name type="scientific">Cirrhinus mrigala</name>
    <name type="common">Mrigala</name>
    <dbReference type="NCBI Taxonomy" id="683832"/>
    <lineage>
        <taxon>Eukaryota</taxon>
        <taxon>Metazoa</taxon>
        <taxon>Chordata</taxon>
        <taxon>Craniata</taxon>
        <taxon>Vertebrata</taxon>
        <taxon>Euteleostomi</taxon>
        <taxon>Actinopterygii</taxon>
        <taxon>Neopterygii</taxon>
        <taxon>Teleostei</taxon>
        <taxon>Ostariophysi</taxon>
        <taxon>Cypriniformes</taxon>
        <taxon>Cyprinidae</taxon>
        <taxon>Labeoninae</taxon>
        <taxon>Labeonini</taxon>
        <taxon>Cirrhinus</taxon>
    </lineage>
</organism>
<proteinExistence type="predicted"/>
<feature type="non-terminal residue" evidence="2">
    <location>
        <position position="1"/>
    </location>
</feature>
<dbReference type="Proteomes" id="UP001529510">
    <property type="component" value="Unassembled WGS sequence"/>
</dbReference>
<dbReference type="AlphaFoldDB" id="A0ABD0QQE5"/>
<gene>
    <name evidence="2" type="ORF">M9458_015204</name>
</gene>
<sequence length="85" mass="9139">VLLGKSRVHCIPRCPQEISLPTLPVLLGSVVSSEPTPQSIPPGNVPLRSSATFQRGLFHSGRPQAGKEAIKVVPPHDKESGFYSR</sequence>
<comment type="caution">
    <text evidence="2">The sequence shown here is derived from an EMBL/GenBank/DDBJ whole genome shotgun (WGS) entry which is preliminary data.</text>
</comment>
<feature type="compositionally biased region" description="Basic and acidic residues" evidence="1">
    <location>
        <begin position="68"/>
        <end position="85"/>
    </location>
</feature>
<evidence type="ECO:0000313" key="3">
    <source>
        <dbReference type="Proteomes" id="UP001529510"/>
    </source>
</evidence>
<reference evidence="2 3" key="1">
    <citation type="submission" date="2024-05" db="EMBL/GenBank/DDBJ databases">
        <title>Genome sequencing and assembly of Indian major carp, Cirrhinus mrigala (Hamilton, 1822).</title>
        <authorList>
            <person name="Mohindra V."/>
            <person name="Chowdhury L.M."/>
            <person name="Lal K."/>
            <person name="Jena J.K."/>
        </authorList>
    </citation>
    <scope>NUCLEOTIDE SEQUENCE [LARGE SCALE GENOMIC DNA]</scope>
    <source>
        <strain evidence="2">CM1030</strain>
        <tissue evidence="2">Blood</tissue>
    </source>
</reference>
<protein>
    <submittedName>
        <fullName evidence="2">Uncharacterized protein</fullName>
    </submittedName>
</protein>
<keyword evidence="3" id="KW-1185">Reference proteome</keyword>
<feature type="region of interest" description="Disordered" evidence="1">
    <location>
        <begin position="64"/>
        <end position="85"/>
    </location>
</feature>